<protein>
    <submittedName>
        <fullName evidence="1">Uncharacterized protein</fullName>
    </submittedName>
</protein>
<evidence type="ECO:0000313" key="2">
    <source>
        <dbReference type="Proteomes" id="UP001163321"/>
    </source>
</evidence>
<comment type="caution">
    <text evidence="1">The sequence shown here is derived from an EMBL/GenBank/DDBJ whole genome shotgun (WGS) entry which is preliminary data.</text>
</comment>
<evidence type="ECO:0000313" key="1">
    <source>
        <dbReference type="EMBL" id="KAI9913177.1"/>
    </source>
</evidence>
<accession>A0ACC0W373</accession>
<organism evidence="1 2">
    <name type="scientific">Peronosclerospora sorghi</name>
    <dbReference type="NCBI Taxonomy" id="230839"/>
    <lineage>
        <taxon>Eukaryota</taxon>
        <taxon>Sar</taxon>
        <taxon>Stramenopiles</taxon>
        <taxon>Oomycota</taxon>
        <taxon>Peronosporomycetes</taxon>
        <taxon>Peronosporales</taxon>
        <taxon>Peronosporaceae</taxon>
        <taxon>Peronosclerospora</taxon>
    </lineage>
</organism>
<dbReference type="EMBL" id="CM047583">
    <property type="protein sequence ID" value="KAI9913177.1"/>
    <property type="molecule type" value="Genomic_DNA"/>
</dbReference>
<sequence>MFELVSVRLNQENILHAIASSQSSAAPITMIPSQRDRACRASPRYLDQDDSLPALLRLFHCHLESNLSAVFTSGSARSLPGSTRQLILEATRFKPITPDSLVDPQPQHEPDTTFLDNRKRPSMFRTLSSYDDTPVRTVWRDTGVLAKCCVGFTSLVWRPASPRLVAARREQREPVDDDGGTGPLCPRTSSTSFAHGDARDAGPGRDAPLCRDSLELPPRRRLVPSSHPPFAVFLSACASISSSSSTLSDQAGPPSVRELAAFIKRILKLSKTDAECIIMTLVCLERLLTATSGRLENQRATWLLMVFYYRTWR</sequence>
<keyword evidence="2" id="KW-1185">Reference proteome</keyword>
<reference evidence="1 2" key="1">
    <citation type="journal article" date="2022" name="bioRxiv">
        <title>The genome of the oomycete Peronosclerospora sorghi, a cosmopolitan pathogen of maize and sorghum, is inflated with dispersed pseudogenes.</title>
        <authorList>
            <person name="Fletcher K."/>
            <person name="Martin F."/>
            <person name="Isakeit T."/>
            <person name="Cavanaugh K."/>
            <person name="Magill C."/>
            <person name="Michelmore R."/>
        </authorList>
    </citation>
    <scope>NUCLEOTIDE SEQUENCE [LARGE SCALE GENOMIC DNA]</scope>
    <source>
        <strain evidence="1">P6</strain>
    </source>
</reference>
<name>A0ACC0W373_9STRA</name>
<dbReference type="Proteomes" id="UP001163321">
    <property type="component" value="Chromosome 4"/>
</dbReference>
<gene>
    <name evidence="1" type="ORF">PsorP6_005722</name>
</gene>
<proteinExistence type="predicted"/>